<dbReference type="PROSITE" id="PS50994">
    <property type="entry name" value="INTEGRASE"/>
    <property type="match status" value="1"/>
</dbReference>
<dbReference type="InterPro" id="IPR012337">
    <property type="entry name" value="RNaseH-like_sf"/>
</dbReference>
<accession>A0AAV8ZLQ0</accession>
<keyword evidence="4" id="KW-1185">Reference proteome</keyword>
<reference evidence="3" key="1">
    <citation type="journal article" date="2023" name="Insect Mol. Biol.">
        <title>Genome sequencing provides insights into the evolution of gene families encoding plant cell wall-degrading enzymes in longhorned beetles.</title>
        <authorList>
            <person name="Shin N.R."/>
            <person name="Okamura Y."/>
            <person name="Kirsch R."/>
            <person name="Pauchet Y."/>
        </authorList>
    </citation>
    <scope>NUCLEOTIDE SEQUENCE</scope>
    <source>
        <strain evidence="3">RBIC_L_NR</strain>
    </source>
</reference>
<organism evidence="3 4">
    <name type="scientific">Rhamnusium bicolor</name>
    <dbReference type="NCBI Taxonomy" id="1586634"/>
    <lineage>
        <taxon>Eukaryota</taxon>
        <taxon>Metazoa</taxon>
        <taxon>Ecdysozoa</taxon>
        <taxon>Arthropoda</taxon>
        <taxon>Hexapoda</taxon>
        <taxon>Insecta</taxon>
        <taxon>Pterygota</taxon>
        <taxon>Neoptera</taxon>
        <taxon>Endopterygota</taxon>
        <taxon>Coleoptera</taxon>
        <taxon>Polyphaga</taxon>
        <taxon>Cucujiformia</taxon>
        <taxon>Chrysomeloidea</taxon>
        <taxon>Cerambycidae</taxon>
        <taxon>Lepturinae</taxon>
        <taxon>Rhagiini</taxon>
        <taxon>Rhamnusium</taxon>
    </lineage>
</organism>
<comment type="caution">
    <text evidence="3">The sequence shown here is derived from an EMBL/GenBank/DDBJ whole genome shotgun (WGS) entry which is preliminary data.</text>
</comment>
<dbReference type="InterPro" id="IPR041588">
    <property type="entry name" value="Integrase_H2C2"/>
</dbReference>
<evidence type="ECO:0000259" key="2">
    <source>
        <dbReference type="PROSITE" id="PS50994"/>
    </source>
</evidence>
<dbReference type="InterPro" id="IPR001584">
    <property type="entry name" value="Integrase_cat-core"/>
</dbReference>
<feature type="domain" description="Integrase catalytic" evidence="2">
    <location>
        <begin position="66"/>
        <end position="223"/>
    </location>
</feature>
<dbReference type="EMBL" id="JANEYF010001263">
    <property type="protein sequence ID" value="KAJ8965296.1"/>
    <property type="molecule type" value="Genomic_DNA"/>
</dbReference>
<evidence type="ECO:0000313" key="4">
    <source>
        <dbReference type="Proteomes" id="UP001162156"/>
    </source>
</evidence>
<dbReference type="AlphaFoldDB" id="A0AAV8ZLQ0"/>
<dbReference type="InterPro" id="IPR050951">
    <property type="entry name" value="Retrovirus_Pol_polyprotein"/>
</dbReference>
<dbReference type="EC" id="2.7.7.49" evidence="1"/>
<dbReference type="GO" id="GO:0015074">
    <property type="term" value="P:DNA integration"/>
    <property type="evidence" value="ECO:0007669"/>
    <property type="project" value="InterPro"/>
</dbReference>
<dbReference type="Gene3D" id="3.30.420.10">
    <property type="entry name" value="Ribonuclease H-like superfamily/Ribonuclease H"/>
    <property type="match status" value="1"/>
</dbReference>
<dbReference type="SUPFAM" id="SSF53098">
    <property type="entry name" value="Ribonuclease H-like"/>
    <property type="match status" value="1"/>
</dbReference>
<dbReference type="GO" id="GO:0003964">
    <property type="term" value="F:RNA-directed DNA polymerase activity"/>
    <property type="evidence" value="ECO:0007669"/>
    <property type="project" value="UniProtKB-EC"/>
</dbReference>
<protein>
    <recommendedName>
        <fullName evidence="1">RNA-directed DNA polymerase</fullName>
        <ecNumber evidence="1">2.7.7.49</ecNumber>
    </recommendedName>
</protein>
<dbReference type="GO" id="GO:0003676">
    <property type="term" value="F:nucleic acid binding"/>
    <property type="evidence" value="ECO:0007669"/>
    <property type="project" value="InterPro"/>
</dbReference>
<proteinExistence type="predicted"/>
<dbReference type="Pfam" id="PF00665">
    <property type="entry name" value="rve"/>
    <property type="match status" value="1"/>
</dbReference>
<name>A0AAV8ZLQ0_9CUCU</name>
<sequence length="342" mass="39944">MVKVLIESYHKLYGHFGISKLYNIVRHVLFFPNLRRRIQKVVRSCDICQKSKFPSRNLVGAIHPILAYHPGELVTVDYYGPLPEGRSRCAYIFVVVDSFTKFVKLYPLRRAQAKISALKIVNDFHKIIPVKVILSDHGTQFQSKYWQSVMRRNNIRPTFSSIRHPASNPTERIMKELSRLFRTYCHKSHRGWVSQLQNIEDLFNSTPHLSTGYSPFEILYGTQPPNPLSRLIFPFLPKQSDKTIEEIRKDVRNRLNVQIQQKTTQLPNDKLQINDFVLLRENVTSDAANKIIYKFCPLFSGPFQVTDNPYPNVYTLCDPVTNDRKGNYNITNLRFYYRNTGE</sequence>
<dbReference type="Gene3D" id="1.10.340.70">
    <property type="match status" value="1"/>
</dbReference>
<evidence type="ECO:0000313" key="3">
    <source>
        <dbReference type="EMBL" id="KAJ8965296.1"/>
    </source>
</evidence>
<gene>
    <name evidence="3" type="ORF">NQ314_004225</name>
</gene>
<evidence type="ECO:0000256" key="1">
    <source>
        <dbReference type="ARBA" id="ARBA00012493"/>
    </source>
</evidence>
<dbReference type="Pfam" id="PF17921">
    <property type="entry name" value="Integrase_H2C2"/>
    <property type="match status" value="1"/>
</dbReference>
<dbReference type="PANTHER" id="PTHR37984">
    <property type="entry name" value="PROTEIN CBG26694"/>
    <property type="match status" value="1"/>
</dbReference>
<dbReference type="Proteomes" id="UP001162156">
    <property type="component" value="Unassembled WGS sequence"/>
</dbReference>
<dbReference type="InterPro" id="IPR036397">
    <property type="entry name" value="RNaseH_sf"/>
</dbReference>
<dbReference type="PANTHER" id="PTHR37984:SF5">
    <property type="entry name" value="PROTEIN NYNRIN-LIKE"/>
    <property type="match status" value="1"/>
</dbReference>